<reference evidence="9 10" key="1">
    <citation type="submission" date="2024-01" db="EMBL/GenBank/DDBJ databases">
        <title>A draft genome for a cacao thread blight-causing isolate of Paramarasmius palmivorus.</title>
        <authorList>
            <person name="Baruah I.K."/>
            <person name="Bukari Y."/>
            <person name="Amoako-Attah I."/>
            <person name="Meinhardt L.W."/>
            <person name="Bailey B.A."/>
            <person name="Cohen S.P."/>
        </authorList>
    </citation>
    <scope>NUCLEOTIDE SEQUENCE [LARGE SCALE GENOMIC DNA]</scope>
    <source>
        <strain evidence="9 10">GH-12</strain>
    </source>
</reference>
<dbReference type="GO" id="GO:0004190">
    <property type="term" value="F:aspartic-type endopeptidase activity"/>
    <property type="evidence" value="ECO:0007669"/>
    <property type="project" value="UniProtKB-KW"/>
</dbReference>
<comment type="caution">
    <text evidence="9">The sequence shown here is derived from an EMBL/GenBank/DDBJ whole genome shotgun (WGS) entry which is preliminary data.</text>
</comment>
<dbReference type="SUPFAM" id="SSF50630">
    <property type="entry name" value="Acid proteases"/>
    <property type="match status" value="1"/>
</dbReference>
<dbReference type="InterPro" id="IPR034164">
    <property type="entry name" value="Pepsin-like_dom"/>
</dbReference>
<keyword evidence="4 6" id="KW-0378">Hydrolase</keyword>
<dbReference type="Pfam" id="PF00026">
    <property type="entry name" value="Asp"/>
    <property type="match status" value="1"/>
</dbReference>
<dbReference type="InterPro" id="IPR021109">
    <property type="entry name" value="Peptidase_aspartic_dom_sf"/>
</dbReference>
<dbReference type="FunFam" id="2.40.70.10:FF:000115">
    <property type="entry name" value="Lysosomal aspartic protease"/>
    <property type="match status" value="1"/>
</dbReference>
<dbReference type="PANTHER" id="PTHR47966">
    <property type="entry name" value="BETA-SITE APP-CLEAVING ENZYME, ISOFORM A-RELATED"/>
    <property type="match status" value="1"/>
</dbReference>
<feature type="active site" evidence="5">
    <location>
        <position position="161"/>
    </location>
</feature>
<dbReference type="EMBL" id="JAYKXP010000052">
    <property type="protein sequence ID" value="KAK7035517.1"/>
    <property type="molecule type" value="Genomic_DNA"/>
</dbReference>
<dbReference type="GO" id="GO:0006508">
    <property type="term" value="P:proteolysis"/>
    <property type="evidence" value="ECO:0007669"/>
    <property type="project" value="UniProtKB-KW"/>
</dbReference>
<name>A0AAW0C8M6_9AGAR</name>
<evidence type="ECO:0000256" key="6">
    <source>
        <dbReference type="RuleBase" id="RU000454"/>
    </source>
</evidence>
<evidence type="ECO:0000259" key="8">
    <source>
        <dbReference type="PROSITE" id="PS51767"/>
    </source>
</evidence>
<evidence type="ECO:0000256" key="3">
    <source>
        <dbReference type="ARBA" id="ARBA00022750"/>
    </source>
</evidence>
<comment type="similarity">
    <text evidence="1 6">Belongs to the peptidase A1 family.</text>
</comment>
<gene>
    <name evidence="9" type="ORF">VNI00_011810</name>
</gene>
<evidence type="ECO:0000256" key="4">
    <source>
        <dbReference type="ARBA" id="ARBA00022801"/>
    </source>
</evidence>
<feature type="domain" description="Peptidase A1" evidence="8">
    <location>
        <begin position="143"/>
        <end position="456"/>
    </location>
</feature>
<dbReference type="PANTHER" id="PTHR47966:SF51">
    <property type="entry name" value="BETA-SITE APP-CLEAVING ENZYME, ISOFORM A-RELATED"/>
    <property type="match status" value="1"/>
</dbReference>
<keyword evidence="2 6" id="KW-0645">Protease</keyword>
<protein>
    <recommendedName>
        <fullName evidence="8">Peptidase A1 domain-containing protein</fullName>
    </recommendedName>
</protein>
<feature type="signal peptide" evidence="7">
    <location>
        <begin position="1"/>
        <end position="19"/>
    </location>
</feature>
<dbReference type="AlphaFoldDB" id="A0AAW0C8M6"/>
<dbReference type="CDD" id="cd05471">
    <property type="entry name" value="pepsin_like"/>
    <property type="match status" value="1"/>
</dbReference>
<dbReference type="PRINTS" id="PR00792">
    <property type="entry name" value="PEPSIN"/>
</dbReference>
<organism evidence="9 10">
    <name type="scientific">Paramarasmius palmivorus</name>
    <dbReference type="NCBI Taxonomy" id="297713"/>
    <lineage>
        <taxon>Eukaryota</taxon>
        <taxon>Fungi</taxon>
        <taxon>Dikarya</taxon>
        <taxon>Basidiomycota</taxon>
        <taxon>Agaricomycotina</taxon>
        <taxon>Agaricomycetes</taxon>
        <taxon>Agaricomycetidae</taxon>
        <taxon>Agaricales</taxon>
        <taxon>Marasmiineae</taxon>
        <taxon>Marasmiaceae</taxon>
        <taxon>Paramarasmius</taxon>
    </lineage>
</organism>
<dbReference type="PROSITE" id="PS00141">
    <property type="entry name" value="ASP_PROTEASE"/>
    <property type="match status" value="2"/>
</dbReference>
<dbReference type="InterPro" id="IPR001461">
    <property type="entry name" value="Aspartic_peptidase_A1"/>
</dbReference>
<feature type="active site" evidence="5">
    <location>
        <position position="340"/>
    </location>
</feature>
<sequence length="468" mass="51519">MFKLLALFVFFHLLSPSYATTGYILPITRRSFSNSADPSTKRGFDVEIANGELKALLRKYESLVRQDGFLNHFNPANDISEIVNEKYPDVDDTLLNAMFRYGPFDDDPNGDLEDITHVFDTVLSPPGIMPLRDDIQNGLDLVYYGGCGIGTPPQKLTVDFDTGSADLWVPSNCRNCESMQYEPERSSTYQNQGSPFHLFYGTGSVRGKTAKDTVTIADIRVENQTFASVTHQSSEFTEQPFDGILGAAFSTIAQSGDYTFVENAILKGKVQLPIFSVHLERGRVDGSQVCLGCVDPSKAMSPPKWIPILRRAYWSIPLNALGVQGTQAIFVDNMISAAIDTGTTFIYLPGYAADQLYRMIPGAQNATEYGATGGFYTYPCNLVPKISLTFAEHSFLLHPDDFNLGTSASDPSRCVGGIIAIRDNLWPATLAIIGDEFLKSWYTTFDYSSGGRVGFAPSINNKFISPVE</sequence>
<dbReference type="PROSITE" id="PS51767">
    <property type="entry name" value="PEPTIDASE_A1"/>
    <property type="match status" value="1"/>
</dbReference>
<keyword evidence="7" id="KW-0732">Signal</keyword>
<keyword evidence="3 6" id="KW-0064">Aspartyl protease</keyword>
<dbReference type="Proteomes" id="UP001383192">
    <property type="component" value="Unassembled WGS sequence"/>
</dbReference>
<dbReference type="InterPro" id="IPR033121">
    <property type="entry name" value="PEPTIDASE_A1"/>
</dbReference>
<evidence type="ECO:0000256" key="1">
    <source>
        <dbReference type="ARBA" id="ARBA00007447"/>
    </source>
</evidence>
<keyword evidence="10" id="KW-1185">Reference proteome</keyword>
<dbReference type="InterPro" id="IPR001969">
    <property type="entry name" value="Aspartic_peptidase_AS"/>
</dbReference>
<evidence type="ECO:0000256" key="2">
    <source>
        <dbReference type="ARBA" id="ARBA00022670"/>
    </source>
</evidence>
<evidence type="ECO:0000313" key="10">
    <source>
        <dbReference type="Proteomes" id="UP001383192"/>
    </source>
</evidence>
<evidence type="ECO:0000313" key="9">
    <source>
        <dbReference type="EMBL" id="KAK7035517.1"/>
    </source>
</evidence>
<dbReference type="Gene3D" id="2.40.70.10">
    <property type="entry name" value="Acid Proteases"/>
    <property type="match status" value="2"/>
</dbReference>
<proteinExistence type="inferred from homology"/>
<feature type="chain" id="PRO_5043552957" description="Peptidase A1 domain-containing protein" evidence="7">
    <location>
        <begin position="20"/>
        <end position="468"/>
    </location>
</feature>
<evidence type="ECO:0000256" key="7">
    <source>
        <dbReference type="SAM" id="SignalP"/>
    </source>
</evidence>
<evidence type="ECO:0000256" key="5">
    <source>
        <dbReference type="PIRSR" id="PIRSR601461-1"/>
    </source>
</evidence>
<accession>A0AAW0C8M6</accession>